<proteinExistence type="predicted"/>
<dbReference type="SUPFAM" id="SSF47923">
    <property type="entry name" value="Ypt/Rab-GAP domain of gyp1p"/>
    <property type="match status" value="2"/>
</dbReference>
<dbReference type="CDD" id="cd13351">
    <property type="entry name" value="PH-GRAM1_TCB1D9_TCB1D9B"/>
    <property type="match status" value="1"/>
</dbReference>
<dbReference type="GO" id="GO:0005509">
    <property type="term" value="F:calcium ion binding"/>
    <property type="evidence" value="ECO:0007669"/>
    <property type="project" value="InterPro"/>
</dbReference>
<dbReference type="FunFam" id="1.10.238.10:FF:000119">
    <property type="entry name" value="TBC1 domain family member 9"/>
    <property type="match status" value="1"/>
</dbReference>
<dbReference type="FunFam" id="1.10.472.80:FF:000016">
    <property type="entry name" value="TBC1 domain family, member 9"/>
    <property type="match status" value="1"/>
</dbReference>
<organism evidence="8 9">
    <name type="scientific">Scleropages formosus</name>
    <name type="common">Asian bonytongue</name>
    <name type="synonym">Osteoglossum formosum</name>
    <dbReference type="NCBI Taxonomy" id="113540"/>
    <lineage>
        <taxon>Eukaryota</taxon>
        <taxon>Metazoa</taxon>
        <taxon>Chordata</taxon>
        <taxon>Craniata</taxon>
        <taxon>Vertebrata</taxon>
        <taxon>Euteleostomi</taxon>
        <taxon>Actinopterygii</taxon>
        <taxon>Neopterygii</taxon>
        <taxon>Teleostei</taxon>
        <taxon>Osteoglossocephala</taxon>
        <taxon>Osteoglossomorpha</taxon>
        <taxon>Osteoglossiformes</taxon>
        <taxon>Osteoglossidae</taxon>
        <taxon>Scleropages</taxon>
    </lineage>
</organism>
<evidence type="ECO:0000256" key="2">
    <source>
        <dbReference type="ARBA" id="ARBA00022737"/>
    </source>
</evidence>
<accession>A0A8C9S992</accession>
<dbReference type="FunFam" id="1.10.10.750:FF:000008">
    <property type="entry name" value="TBC1 domain family member 9"/>
    <property type="match status" value="1"/>
</dbReference>
<dbReference type="SMART" id="SM00568">
    <property type="entry name" value="GRAM"/>
    <property type="match status" value="2"/>
</dbReference>
<dbReference type="GO" id="GO:0003008">
    <property type="term" value="P:system process"/>
    <property type="evidence" value="ECO:0007669"/>
    <property type="project" value="UniProtKB-ARBA"/>
</dbReference>
<dbReference type="Pfam" id="PF02893">
    <property type="entry name" value="GRAM"/>
    <property type="match status" value="2"/>
</dbReference>
<dbReference type="CDD" id="cd13354">
    <property type="entry name" value="PH-GRAM2_TCB1D9_TCB1D9B"/>
    <property type="match status" value="1"/>
</dbReference>
<dbReference type="InterPro" id="IPR002048">
    <property type="entry name" value="EF_hand_dom"/>
</dbReference>
<dbReference type="Gene3D" id="1.10.10.750">
    <property type="entry name" value="Ypt/Rab-GAP domain of gyp1p, domain 1"/>
    <property type="match status" value="1"/>
</dbReference>
<evidence type="ECO:0000256" key="5">
    <source>
        <dbReference type="SAM" id="MobiDB-lite"/>
    </source>
</evidence>
<dbReference type="SUPFAM" id="SSF47473">
    <property type="entry name" value="EF-hand"/>
    <property type="match status" value="1"/>
</dbReference>
<dbReference type="Ensembl" id="ENSSFOT00015027282.2">
    <property type="protein sequence ID" value="ENSSFOP00015026988.2"/>
    <property type="gene ID" value="ENSSFOG00015017254.2"/>
</dbReference>
<dbReference type="PROSITE" id="PS50086">
    <property type="entry name" value="TBC_RABGAP"/>
    <property type="match status" value="1"/>
</dbReference>
<dbReference type="Gene3D" id="1.10.8.270">
    <property type="entry name" value="putative rabgap domain of human tbc1 domain family member 14 like domains"/>
    <property type="match status" value="1"/>
</dbReference>
<evidence type="ECO:0000313" key="8">
    <source>
        <dbReference type="Ensembl" id="ENSSFOP00015026988.2"/>
    </source>
</evidence>
<dbReference type="Gene3D" id="1.10.238.10">
    <property type="entry name" value="EF-hand"/>
    <property type="match status" value="1"/>
</dbReference>
<reference evidence="8 9" key="1">
    <citation type="submission" date="2019-04" db="EMBL/GenBank/DDBJ databases">
        <authorList>
            <consortium name="Wellcome Sanger Institute Data Sharing"/>
        </authorList>
    </citation>
    <scope>NUCLEOTIDE SEQUENCE [LARGE SCALE GENOMIC DNA]</scope>
</reference>
<keyword evidence="1" id="KW-0343">GTPase activation</keyword>
<dbReference type="PANTHER" id="PTHR47666">
    <property type="entry name" value="PROTEIN VASCULAR ASSOCIATED DEATH 1, CHLOROPLASTIC"/>
    <property type="match status" value="1"/>
</dbReference>
<dbReference type="FunFam" id="2.30.29.30:FF:000041">
    <property type="entry name" value="TBC1 domain family member 9 isoform X1"/>
    <property type="match status" value="1"/>
</dbReference>
<dbReference type="GO" id="GO:0005096">
    <property type="term" value="F:GTPase activator activity"/>
    <property type="evidence" value="ECO:0007669"/>
    <property type="project" value="UniProtKB-KW"/>
</dbReference>
<dbReference type="AlphaFoldDB" id="A0A8C9S992"/>
<evidence type="ECO:0000256" key="3">
    <source>
        <dbReference type="ARBA" id="ARBA00043879"/>
    </source>
</evidence>
<evidence type="ECO:0000259" key="6">
    <source>
        <dbReference type="PROSITE" id="PS50086"/>
    </source>
</evidence>
<reference evidence="8" key="3">
    <citation type="submission" date="2025-09" db="UniProtKB">
        <authorList>
            <consortium name="Ensembl"/>
        </authorList>
    </citation>
    <scope>IDENTIFICATION</scope>
</reference>
<gene>
    <name evidence="8" type="primary">TBC1D9</name>
    <name evidence="8" type="synonym">tbc1d9</name>
</gene>
<dbReference type="Gene3D" id="2.30.29.30">
    <property type="entry name" value="Pleckstrin-homology domain (PH domain)/Phosphotyrosine-binding domain (PTB)"/>
    <property type="match status" value="2"/>
</dbReference>
<dbReference type="FunFam" id="1.10.8.270:FF:000002">
    <property type="entry name" value="TBC1 domain family member 9B"/>
    <property type="match status" value="1"/>
</dbReference>
<comment type="function">
    <text evidence="3">May act as a GTPase-activating protein for Rab family protein(s).</text>
</comment>
<dbReference type="Proteomes" id="UP000694397">
    <property type="component" value="Chromosome 16"/>
</dbReference>
<protein>
    <recommendedName>
        <fullName evidence="4">TBC1 domain family member 9</fullName>
    </recommendedName>
</protein>
<dbReference type="GeneTree" id="ENSGT00940000157878"/>
<name>A0A8C9S992_SCLFO</name>
<dbReference type="PANTHER" id="PTHR47666:SF3">
    <property type="entry name" value="TBC1 DOMAIN FAMILY MEMBER 9"/>
    <property type="match status" value="1"/>
</dbReference>
<dbReference type="InterPro" id="IPR000195">
    <property type="entry name" value="Rab-GAP-TBC_dom"/>
</dbReference>
<keyword evidence="2" id="KW-0677">Repeat</keyword>
<keyword evidence="9" id="KW-1185">Reference proteome</keyword>
<evidence type="ECO:0000256" key="4">
    <source>
        <dbReference type="ARBA" id="ARBA00072016"/>
    </source>
</evidence>
<sequence>MWVNPEEVLLASALWITERANPFFILQKRKGHGDGGGGLAGLLVGTLDVVLDSSARVAPYRILYQTPDSLVYWTIAHGSSRKEITENWEWLEQNLLQTLSIFENENDITTFVKGKVQGIIAEYNKNHDVKEDDDTDKFKEAIARFRKLFGMPDEEKLVNYYSCSYWKGKVPRQGWLYLSINHLCFYSYLLGKEAKLVIRWADITQLEKNATLLLPDIIKVSTRSSEHIFSVFLNIGETFKLMEQLANIAMRQLLDNKGFEQDRSLPKLKRKSPKKVSALKRDLDARAKSERYRALFRLPKDEKLDGHTDCTLWTPFNKTHILGQMFVSTNYICFTSKEETLCSLIIPLREVTIVEKADSCSVLPSPLSISTKNRMTFLFANLKDRDFLVQRISDFLQQTTSRIYFEREITGSLNSSDDEVGSGGRRQFNLNDNSVPTATQALMTMYRRRSPEEFNPKLAKEFLKEQAWKNHFAEYGQGVCMYRTEKTKDLVLKGIPESMRGDLWLLFSGAVNEMATHPGYYEELVEKSMGRCSLATEEIERDLHRSLPEHPAFQNEMGIAALRRVLTAYAFRNPNIGYCQAMNIVTSVLLLYAKEEEAFWLLVALCERMLPDYYNTRVVGALVDQGVFEELARDHVPQLYDCMQDLGVISTISLSWFLTLFLSVMPFESAVVVVDCFFYEGVKVIFQLALSVLDANIEKLLNCKDDGEAMTVLGRYLDSVTNKDSTLPPIPHLHSLLTDDGEPHPEVDIFKLVRSSYEKFGTIRADVIEQMRFKQRLRVIQTIEDTTKRNVVRTIVTETAFTIDELEELFVLFKAEHLTSCYWGGTSNPTDRHDPSLPYLEQYRIDLEQFKGLFGLLFPWACGAHSDTLALRFFRLLDHNGDALINFREFVTGLSIVCHGDLTEKLKLLYKMHVLPGKRVSDWKIHTPDYRTYLRLWNQETRSKLENMKELPKLNQGQFIELCKTLYNMFSEDPREQELYHATATVTSLLLEMGEVGKLFNSLGRGDPFLQGLVPEPEAGEGGRAGPRGPATDDVKLEDGSPKEAGLSSAMLTSDEEAKDDTSMSSYSVLSAGSHELEDKLQCEDIADDTVLVRSDHGNANGSGDHGNGLSHSSSLDKDWAITFEQFLASVLTEQALVLYFEKPVDVMARITNAKNAHKVGRPLVSTSDYEISLSG</sequence>
<dbReference type="Pfam" id="PF00566">
    <property type="entry name" value="RabGAP-TBC"/>
    <property type="match status" value="1"/>
</dbReference>
<dbReference type="FunFam" id="2.30.29.30:FF:000013">
    <property type="entry name" value="Putative TBC1 domain family member 8B"/>
    <property type="match status" value="1"/>
</dbReference>
<dbReference type="InterPro" id="IPR011992">
    <property type="entry name" value="EF-hand-dom_pair"/>
</dbReference>
<feature type="domain" description="EF-hand" evidence="7">
    <location>
        <begin position="865"/>
        <end position="900"/>
    </location>
</feature>
<feature type="compositionally biased region" description="Basic and acidic residues" evidence="5">
    <location>
        <begin position="1031"/>
        <end position="1042"/>
    </location>
</feature>
<dbReference type="PROSITE" id="PS50222">
    <property type="entry name" value="EF_HAND_2"/>
    <property type="match status" value="1"/>
</dbReference>
<evidence type="ECO:0000256" key="1">
    <source>
        <dbReference type="ARBA" id="ARBA00022468"/>
    </source>
</evidence>
<dbReference type="InterPro" id="IPR036014">
    <property type="entry name" value="TCB1D9/TCB1D9B_PH-GRAM1"/>
</dbReference>
<reference evidence="8" key="2">
    <citation type="submission" date="2025-08" db="UniProtKB">
        <authorList>
            <consortium name="Ensembl"/>
        </authorList>
    </citation>
    <scope>IDENTIFICATION</scope>
</reference>
<evidence type="ECO:0000259" key="7">
    <source>
        <dbReference type="PROSITE" id="PS50222"/>
    </source>
</evidence>
<evidence type="ECO:0000313" key="9">
    <source>
        <dbReference type="Proteomes" id="UP000694397"/>
    </source>
</evidence>
<dbReference type="Gene3D" id="1.10.472.80">
    <property type="entry name" value="Ypt/Rab-GAP domain of gyp1p, domain 3"/>
    <property type="match status" value="1"/>
</dbReference>
<dbReference type="InterPro" id="IPR035969">
    <property type="entry name" value="Rab-GAP_TBC_sf"/>
</dbReference>
<feature type="domain" description="Rab-GAP TBC" evidence="6">
    <location>
        <begin position="494"/>
        <end position="681"/>
    </location>
</feature>
<dbReference type="SMART" id="SM00164">
    <property type="entry name" value="TBC"/>
    <property type="match status" value="1"/>
</dbReference>
<dbReference type="InterPro" id="IPR011993">
    <property type="entry name" value="PH-like_dom_sf"/>
</dbReference>
<feature type="region of interest" description="Disordered" evidence="5">
    <location>
        <begin position="1011"/>
        <end position="1067"/>
    </location>
</feature>
<dbReference type="InterPro" id="IPR036017">
    <property type="entry name" value="TCB1D9/TCB1D9B_PH-GRAM2"/>
</dbReference>
<dbReference type="InterPro" id="IPR004182">
    <property type="entry name" value="GRAM"/>
</dbReference>